<evidence type="ECO:0000256" key="5">
    <source>
        <dbReference type="ARBA" id="ARBA00023136"/>
    </source>
</evidence>
<keyword evidence="8" id="KW-1185">Reference proteome</keyword>
<evidence type="ECO:0000256" key="2">
    <source>
        <dbReference type="ARBA" id="ARBA00022475"/>
    </source>
</evidence>
<name>A0ABZ1IJ66_9PSEU</name>
<evidence type="ECO:0000256" key="3">
    <source>
        <dbReference type="ARBA" id="ARBA00022692"/>
    </source>
</evidence>
<dbReference type="RefSeq" id="WP_326836667.1">
    <property type="nucleotide sequence ID" value="NZ_CP142149.1"/>
</dbReference>
<dbReference type="InterPro" id="IPR043428">
    <property type="entry name" value="LivM-like"/>
</dbReference>
<feature type="transmembrane region" description="Helical" evidence="6">
    <location>
        <begin position="229"/>
        <end position="249"/>
    </location>
</feature>
<accession>A0ABZ1IJ66</accession>
<keyword evidence="4 6" id="KW-1133">Transmembrane helix</keyword>
<proteinExistence type="predicted"/>
<keyword evidence="3 6" id="KW-0812">Transmembrane</keyword>
<evidence type="ECO:0000256" key="4">
    <source>
        <dbReference type="ARBA" id="ARBA00022989"/>
    </source>
</evidence>
<dbReference type="EMBL" id="CP142149">
    <property type="protein sequence ID" value="WSE33866.1"/>
    <property type="molecule type" value="Genomic_DNA"/>
</dbReference>
<feature type="transmembrane region" description="Helical" evidence="6">
    <location>
        <begin position="318"/>
        <end position="337"/>
    </location>
</feature>
<feature type="transmembrane region" description="Helical" evidence="6">
    <location>
        <begin position="129"/>
        <end position="146"/>
    </location>
</feature>
<keyword evidence="5 6" id="KW-0472">Membrane</keyword>
<evidence type="ECO:0000256" key="6">
    <source>
        <dbReference type="SAM" id="Phobius"/>
    </source>
</evidence>
<feature type="transmembrane region" description="Helical" evidence="6">
    <location>
        <begin position="73"/>
        <end position="92"/>
    </location>
</feature>
<gene>
    <name evidence="7" type="ORF">VSH64_17435</name>
</gene>
<dbReference type="Proteomes" id="UP001330812">
    <property type="component" value="Chromosome"/>
</dbReference>
<feature type="transmembrane region" description="Helical" evidence="6">
    <location>
        <begin position="180"/>
        <end position="199"/>
    </location>
</feature>
<feature type="transmembrane region" description="Helical" evidence="6">
    <location>
        <begin position="49"/>
        <end position="66"/>
    </location>
</feature>
<dbReference type="Pfam" id="PF02653">
    <property type="entry name" value="BPD_transp_2"/>
    <property type="match status" value="1"/>
</dbReference>
<dbReference type="PANTHER" id="PTHR30482:SF10">
    <property type="entry name" value="HIGH-AFFINITY BRANCHED-CHAIN AMINO ACID TRANSPORT PROTEIN BRAE"/>
    <property type="match status" value="1"/>
</dbReference>
<keyword evidence="2" id="KW-1003">Cell membrane</keyword>
<protein>
    <submittedName>
        <fullName evidence="7">Branched-chain amino acid ABC transporter permease</fullName>
    </submittedName>
</protein>
<dbReference type="InterPro" id="IPR001851">
    <property type="entry name" value="ABC_transp_permease"/>
</dbReference>
<evidence type="ECO:0000313" key="8">
    <source>
        <dbReference type="Proteomes" id="UP001330812"/>
    </source>
</evidence>
<dbReference type="PANTHER" id="PTHR30482">
    <property type="entry name" value="HIGH-AFFINITY BRANCHED-CHAIN AMINO ACID TRANSPORT SYSTEM PERMEASE"/>
    <property type="match status" value="1"/>
</dbReference>
<comment type="subcellular location">
    <subcellularLocation>
        <location evidence="1">Cell membrane</location>
        <topology evidence="1">Multi-pass membrane protein</topology>
    </subcellularLocation>
</comment>
<evidence type="ECO:0000313" key="7">
    <source>
        <dbReference type="EMBL" id="WSE33866.1"/>
    </source>
</evidence>
<reference evidence="7 8" key="1">
    <citation type="journal article" date="2015" name="Int. J. Syst. Evol. Microbiol.">
        <title>Amycolatopsis rhabdoformis sp. nov., an actinomycete isolated from a tropical forest soil.</title>
        <authorList>
            <person name="Souza W.R."/>
            <person name="Silva R.E."/>
            <person name="Goodfellow M."/>
            <person name="Busarakam K."/>
            <person name="Figueiro F.S."/>
            <person name="Ferreira D."/>
            <person name="Rodrigues-Filho E."/>
            <person name="Moraes L.A.B."/>
            <person name="Zucchi T.D."/>
        </authorList>
    </citation>
    <scope>NUCLEOTIDE SEQUENCE [LARGE SCALE GENOMIC DNA]</scope>
    <source>
        <strain evidence="7 8">NCIMB 14900</strain>
    </source>
</reference>
<feature type="transmembrane region" description="Helical" evidence="6">
    <location>
        <begin position="25"/>
        <end position="43"/>
    </location>
</feature>
<feature type="transmembrane region" description="Helical" evidence="6">
    <location>
        <begin position="98"/>
        <end position="122"/>
    </location>
</feature>
<dbReference type="CDD" id="cd06581">
    <property type="entry name" value="TM_PBP1_LivM_like"/>
    <property type="match status" value="1"/>
</dbReference>
<sequence>MTITTETRPGSAAVRNRRQSIQRSLIILVVITVLAAFAPALLPESSQTIAVRVLIFAIMAIGWNLMSGYGGMFSFGHAAFFGIGAYTDVYLLEHFGLSPWISLVVGAMLAALVAICIGYLAFRYKLRSAYFALATFAFAEMLRLLATNTSWVNGTTGFHVPLLPDNSWSMLQFAANAPQYYYIGLALVVICLLITMFYLRSRTGIHTVAVRDNEDAADALGVNVMRVKLTTMALSAAITSVAGMFYAQYFMFVDPDIAFGQAQSVQAIAPAVIGGVATLWGPLVGALILGPLSDLTAGWLRDPPAFLEFLSGRGGLDVVLYSILLIVIALVLPKGIVGSIRDWWKRR</sequence>
<evidence type="ECO:0000256" key="1">
    <source>
        <dbReference type="ARBA" id="ARBA00004651"/>
    </source>
</evidence>
<organism evidence="7 8">
    <name type="scientific">Amycolatopsis rhabdoformis</name>
    <dbReference type="NCBI Taxonomy" id="1448059"/>
    <lineage>
        <taxon>Bacteria</taxon>
        <taxon>Bacillati</taxon>
        <taxon>Actinomycetota</taxon>
        <taxon>Actinomycetes</taxon>
        <taxon>Pseudonocardiales</taxon>
        <taxon>Pseudonocardiaceae</taxon>
        <taxon>Amycolatopsis</taxon>
    </lineage>
</organism>